<proteinExistence type="predicted"/>
<feature type="coiled-coil region" evidence="1">
    <location>
        <begin position="8"/>
        <end position="35"/>
    </location>
</feature>
<gene>
    <name evidence="2" type="ORF">AAFF_G00317190</name>
</gene>
<keyword evidence="3" id="KW-1185">Reference proteome</keyword>
<evidence type="ECO:0000256" key="1">
    <source>
        <dbReference type="SAM" id="Coils"/>
    </source>
</evidence>
<dbReference type="EMBL" id="JAINUG010000472">
    <property type="protein sequence ID" value="KAJ8367496.1"/>
    <property type="molecule type" value="Genomic_DNA"/>
</dbReference>
<keyword evidence="1" id="KW-0175">Coiled coil</keyword>
<evidence type="ECO:0000313" key="2">
    <source>
        <dbReference type="EMBL" id="KAJ8367496.1"/>
    </source>
</evidence>
<evidence type="ECO:0000313" key="3">
    <source>
        <dbReference type="Proteomes" id="UP001221898"/>
    </source>
</evidence>
<accession>A0AAD7R7S4</accession>
<organism evidence="2 3">
    <name type="scientific">Aldrovandia affinis</name>
    <dbReference type="NCBI Taxonomy" id="143900"/>
    <lineage>
        <taxon>Eukaryota</taxon>
        <taxon>Metazoa</taxon>
        <taxon>Chordata</taxon>
        <taxon>Craniata</taxon>
        <taxon>Vertebrata</taxon>
        <taxon>Euteleostomi</taxon>
        <taxon>Actinopterygii</taxon>
        <taxon>Neopterygii</taxon>
        <taxon>Teleostei</taxon>
        <taxon>Notacanthiformes</taxon>
        <taxon>Halosauridae</taxon>
        <taxon>Aldrovandia</taxon>
    </lineage>
</organism>
<name>A0AAD7R7S4_9TELE</name>
<sequence length="165" mass="18076">MSINAAKTRAMEAALEEARRQVDKEKSLRLIAEAKDDKLEQTMNTVMKVMLQNTEMQASAMALLDGRALAIDASSGGCGALDTVSHVFWDCPFVGEFWTLVQGLLQRVGPGHVLSRDGVVYLRALGFLPSVTSGVLWDLLYYAKLALREARMAVVSRRMRVMGGG</sequence>
<reference evidence="2" key="1">
    <citation type="journal article" date="2023" name="Science">
        <title>Genome structures resolve the early diversification of teleost fishes.</title>
        <authorList>
            <person name="Parey E."/>
            <person name="Louis A."/>
            <person name="Montfort J."/>
            <person name="Bouchez O."/>
            <person name="Roques C."/>
            <person name="Iampietro C."/>
            <person name="Lluch J."/>
            <person name="Castinel A."/>
            <person name="Donnadieu C."/>
            <person name="Desvignes T."/>
            <person name="Floi Bucao C."/>
            <person name="Jouanno E."/>
            <person name="Wen M."/>
            <person name="Mejri S."/>
            <person name="Dirks R."/>
            <person name="Jansen H."/>
            <person name="Henkel C."/>
            <person name="Chen W.J."/>
            <person name="Zahm M."/>
            <person name="Cabau C."/>
            <person name="Klopp C."/>
            <person name="Thompson A.W."/>
            <person name="Robinson-Rechavi M."/>
            <person name="Braasch I."/>
            <person name="Lecointre G."/>
            <person name="Bobe J."/>
            <person name="Postlethwait J.H."/>
            <person name="Berthelot C."/>
            <person name="Roest Crollius H."/>
            <person name="Guiguen Y."/>
        </authorList>
    </citation>
    <scope>NUCLEOTIDE SEQUENCE</scope>
    <source>
        <strain evidence="2">NC1722</strain>
    </source>
</reference>
<comment type="caution">
    <text evidence="2">The sequence shown here is derived from an EMBL/GenBank/DDBJ whole genome shotgun (WGS) entry which is preliminary data.</text>
</comment>
<protein>
    <submittedName>
        <fullName evidence="2">Uncharacterized protein</fullName>
    </submittedName>
</protein>
<dbReference type="Proteomes" id="UP001221898">
    <property type="component" value="Unassembled WGS sequence"/>
</dbReference>
<dbReference type="AlphaFoldDB" id="A0AAD7R7S4"/>